<evidence type="ECO:0000259" key="2">
    <source>
        <dbReference type="Pfam" id="PF04028"/>
    </source>
</evidence>
<proteinExistence type="predicted"/>
<keyword evidence="1" id="KW-0812">Transmembrane</keyword>
<protein>
    <recommendedName>
        <fullName evidence="2">DUF374 domain-containing protein</fullName>
    </recommendedName>
</protein>
<dbReference type="CDD" id="cd07983">
    <property type="entry name" value="LPLAT_DUF374-like"/>
    <property type="match status" value="1"/>
</dbReference>
<feature type="domain" description="DUF374" evidence="2">
    <location>
        <begin position="75"/>
        <end position="133"/>
    </location>
</feature>
<dbReference type="SUPFAM" id="SSF69593">
    <property type="entry name" value="Glycerol-3-phosphate (1)-acyltransferase"/>
    <property type="match status" value="1"/>
</dbReference>
<gene>
    <name evidence="3" type="ORF">CSA25_02025</name>
</gene>
<keyword evidence="1" id="KW-0472">Membrane</keyword>
<dbReference type="InterPro" id="IPR007172">
    <property type="entry name" value="DUF374"/>
</dbReference>
<name>A0A2G6MSP9_9BACT</name>
<evidence type="ECO:0000313" key="3">
    <source>
        <dbReference type="EMBL" id="PIE63123.1"/>
    </source>
</evidence>
<feature type="transmembrane region" description="Helical" evidence="1">
    <location>
        <begin position="7"/>
        <end position="23"/>
    </location>
</feature>
<dbReference type="EMBL" id="PDTI01000016">
    <property type="protein sequence ID" value="PIE63123.1"/>
    <property type="molecule type" value="Genomic_DNA"/>
</dbReference>
<reference evidence="3 4" key="1">
    <citation type="submission" date="2017-10" db="EMBL/GenBank/DDBJ databases">
        <title>Novel microbial diversity and functional potential in the marine mammal oral microbiome.</title>
        <authorList>
            <person name="Dudek N.K."/>
            <person name="Sun C.L."/>
            <person name="Burstein D."/>
            <person name="Kantor R.S."/>
            <person name="Aliaga Goltsman D.S."/>
            <person name="Bik E.M."/>
            <person name="Thomas B.C."/>
            <person name="Banfield J.F."/>
            <person name="Relman D.A."/>
        </authorList>
    </citation>
    <scope>NUCLEOTIDE SEQUENCE [LARGE SCALE GENOMIC DNA]</scope>
    <source>
        <strain evidence="3">DOLJORAL78_47_202</strain>
    </source>
</reference>
<dbReference type="Pfam" id="PF04028">
    <property type="entry name" value="DUF374"/>
    <property type="match status" value="1"/>
</dbReference>
<dbReference type="AlphaFoldDB" id="A0A2G6MSP9"/>
<sequence>MFKRLKFIIYTRPFMLMTYYFIYCYASTFRLKVENEGPWMALVKAKKPVLLVAWHQQFFSAIRYAKTYSQYTPGLMISRSKDGDLISSVANRMGWYTPRGSSSRGGKEALKAMIDHINTYKFGAHILDGPRGPIGKVKAGVIKMALETGAVVVPCYTDADAAWFFNSWDRFMLPKPFTRVWIRYADPIRLELNDNTDFETLRRNLETEMLPGLHTSGHDQ</sequence>
<comment type="caution">
    <text evidence="3">The sequence shown here is derived from an EMBL/GenBank/DDBJ whole genome shotgun (WGS) entry which is preliminary data.</text>
</comment>
<keyword evidence="1" id="KW-1133">Transmembrane helix</keyword>
<dbReference type="Proteomes" id="UP000231203">
    <property type="component" value="Unassembled WGS sequence"/>
</dbReference>
<evidence type="ECO:0000313" key="4">
    <source>
        <dbReference type="Proteomes" id="UP000231203"/>
    </source>
</evidence>
<accession>A0A2G6MSP9</accession>
<organism evidence="3 4">
    <name type="scientific">Desulfobacter postgatei</name>
    <dbReference type="NCBI Taxonomy" id="2293"/>
    <lineage>
        <taxon>Bacteria</taxon>
        <taxon>Pseudomonadati</taxon>
        <taxon>Thermodesulfobacteriota</taxon>
        <taxon>Desulfobacteria</taxon>
        <taxon>Desulfobacterales</taxon>
        <taxon>Desulfobacteraceae</taxon>
        <taxon>Desulfobacter</taxon>
    </lineage>
</organism>
<evidence type="ECO:0000256" key="1">
    <source>
        <dbReference type="SAM" id="Phobius"/>
    </source>
</evidence>